<dbReference type="EMBL" id="NBSH01000011">
    <property type="protein sequence ID" value="ORX35379.1"/>
    <property type="molecule type" value="Genomic_DNA"/>
</dbReference>
<dbReference type="RefSeq" id="XP_021869569.1">
    <property type="nucleotide sequence ID" value="XM_022016534.1"/>
</dbReference>
<evidence type="ECO:0000313" key="2">
    <source>
        <dbReference type="Proteomes" id="UP000193218"/>
    </source>
</evidence>
<name>A0A1Y1UBI1_9TREE</name>
<accession>A0A1Y1UBI1</accession>
<dbReference type="GeneID" id="33558343"/>
<keyword evidence="2" id="KW-1185">Reference proteome</keyword>
<protein>
    <submittedName>
        <fullName evidence="1">Uncharacterized protein</fullName>
    </submittedName>
</protein>
<reference evidence="1 2" key="1">
    <citation type="submission" date="2017-03" db="EMBL/GenBank/DDBJ databases">
        <title>Widespread Adenine N6-methylation of Active Genes in Fungi.</title>
        <authorList>
            <consortium name="DOE Joint Genome Institute"/>
            <person name="Mondo S.J."/>
            <person name="Dannebaum R.O."/>
            <person name="Kuo R.C."/>
            <person name="Louie K.B."/>
            <person name="Bewick A.J."/>
            <person name="Labutti K."/>
            <person name="Haridas S."/>
            <person name="Kuo A."/>
            <person name="Salamov A."/>
            <person name="Ahrendt S.R."/>
            <person name="Lau R."/>
            <person name="Bowen B.P."/>
            <person name="Lipzen A."/>
            <person name="Sullivan W."/>
            <person name="Andreopoulos W.B."/>
            <person name="Clum A."/>
            <person name="Lindquist E."/>
            <person name="Daum C."/>
            <person name="Northen T.R."/>
            <person name="Ramamoorthy G."/>
            <person name="Schmitz R.J."/>
            <person name="Gryganskyi A."/>
            <person name="Culley D."/>
            <person name="Magnuson J."/>
            <person name="James T.Y."/>
            <person name="O'Malley M.A."/>
            <person name="Stajich J.E."/>
            <person name="Spatafora J.W."/>
            <person name="Visel A."/>
            <person name="Grigoriev I.V."/>
        </authorList>
    </citation>
    <scope>NUCLEOTIDE SEQUENCE [LARGE SCALE GENOMIC DNA]</scope>
    <source>
        <strain evidence="1 2">NRRL Y-17943</strain>
    </source>
</reference>
<proteinExistence type="predicted"/>
<dbReference type="Proteomes" id="UP000193218">
    <property type="component" value="Unassembled WGS sequence"/>
</dbReference>
<evidence type="ECO:0000313" key="1">
    <source>
        <dbReference type="EMBL" id="ORX35379.1"/>
    </source>
</evidence>
<sequence>MINSELAGRLTSFCEGGHGGAPRLNGSKKSAEGAALCDPTVERSDGRARSVLPIHCIISESVLLPAL</sequence>
<comment type="caution">
    <text evidence="1">The sequence shown here is derived from an EMBL/GenBank/DDBJ whole genome shotgun (WGS) entry which is preliminary data.</text>
</comment>
<organism evidence="1 2">
    <name type="scientific">Kockovaella imperatae</name>
    <dbReference type="NCBI Taxonomy" id="4999"/>
    <lineage>
        <taxon>Eukaryota</taxon>
        <taxon>Fungi</taxon>
        <taxon>Dikarya</taxon>
        <taxon>Basidiomycota</taxon>
        <taxon>Agaricomycotina</taxon>
        <taxon>Tremellomycetes</taxon>
        <taxon>Tremellales</taxon>
        <taxon>Cuniculitremaceae</taxon>
        <taxon>Kockovaella</taxon>
    </lineage>
</organism>
<feature type="non-terminal residue" evidence="1">
    <location>
        <position position="67"/>
    </location>
</feature>
<gene>
    <name evidence="1" type="ORF">BD324DRAFT_632594</name>
</gene>
<dbReference type="InParanoid" id="A0A1Y1UBI1"/>
<dbReference type="AlphaFoldDB" id="A0A1Y1UBI1"/>